<evidence type="ECO:0000313" key="1">
    <source>
        <dbReference type="EMBL" id="KAK5615617.1"/>
    </source>
</evidence>
<keyword evidence="2" id="KW-1185">Reference proteome</keyword>
<dbReference type="AlphaFoldDB" id="A0AAV9S3V9"/>
<accession>A0AAV9S3V9</accession>
<sequence length="69" mass="8048">MRSADPQWREQEAHAWVRQFPPELFVAQLRWSGWFLLSKCGFEVGPMCKEELLLQVSSVFNVHARTQTG</sequence>
<dbReference type="Proteomes" id="UP001311232">
    <property type="component" value="Unassembled WGS sequence"/>
</dbReference>
<dbReference type="EMBL" id="JAHHUM010000941">
    <property type="protein sequence ID" value="KAK5615617.1"/>
    <property type="molecule type" value="Genomic_DNA"/>
</dbReference>
<comment type="caution">
    <text evidence="1">The sequence shown here is derived from an EMBL/GenBank/DDBJ whole genome shotgun (WGS) entry which is preliminary data.</text>
</comment>
<reference evidence="1 2" key="1">
    <citation type="submission" date="2021-06" db="EMBL/GenBank/DDBJ databases">
        <authorList>
            <person name="Palmer J.M."/>
        </authorList>
    </citation>
    <scope>NUCLEOTIDE SEQUENCE [LARGE SCALE GENOMIC DNA]</scope>
    <source>
        <strain evidence="1 2">MEX-2019</strain>
        <tissue evidence="1">Muscle</tissue>
    </source>
</reference>
<proteinExistence type="predicted"/>
<evidence type="ECO:0000313" key="2">
    <source>
        <dbReference type="Proteomes" id="UP001311232"/>
    </source>
</evidence>
<protein>
    <submittedName>
        <fullName evidence="1">Uncharacterized protein</fullName>
    </submittedName>
</protein>
<gene>
    <name evidence="1" type="ORF">CRENBAI_024478</name>
</gene>
<name>A0AAV9S3V9_9TELE</name>
<organism evidence="1 2">
    <name type="scientific">Crenichthys baileyi</name>
    <name type="common">White River springfish</name>
    <dbReference type="NCBI Taxonomy" id="28760"/>
    <lineage>
        <taxon>Eukaryota</taxon>
        <taxon>Metazoa</taxon>
        <taxon>Chordata</taxon>
        <taxon>Craniata</taxon>
        <taxon>Vertebrata</taxon>
        <taxon>Euteleostomi</taxon>
        <taxon>Actinopterygii</taxon>
        <taxon>Neopterygii</taxon>
        <taxon>Teleostei</taxon>
        <taxon>Neoteleostei</taxon>
        <taxon>Acanthomorphata</taxon>
        <taxon>Ovalentaria</taxon>
        <taxon>Atherinomorphae</taxon>
        <taxon>Cyprinodontiformes</taxon>
        <taxon>Goodeidae</taxon>
        <taxon>Crenichthys</taxon>
    </lineage>
</organism>